<organism evidence="1 2">
    <name type="scientific">Aquimarina addita</name>
    <dbReference type="NCBI Taxonomy" id="870485"/>
    <lineage>
        <taxon>Bacteria</taxon>
        <taxon>Pseudomonadati</taxon>
        <taxon>Bacteroidota</taxon>
        <taxon>Flavobacteriia</taxon>
        <taxon>Flavobacteriales</taxon>
        <taxon>Flavobacteriaceae</taxon>
        <taxon>Aquimarina</taxon>
    </lineage>
</organism>
<dbReference type="Proteomes" id="UP001500459">
    <property type="component" value="Unassembled WGS sequence"/>
</dbReference>
<accession>A0ABP6UV35</accession>
<comment type="caution">
    <text evidence="1">The sequence shown here is derived from an EMBL/GenBank/DDBJ whole genome shotgun (WGS) entry which is preliminary data.</text>
</comment>
<dbReference type="Gene3D" id="3.20.20.80">
    <property type="entry name" value="Glycosidases"/>
    <property type="match status" value="1"/>
</dbReference>
<gene>
    <name evidence="1" type="ORF">GCM10022393_36280</name>
</gene>
<dbReference type="EMBL" id="BAABCW010000020">
    <property type="protein sequence ID" value="GAA3518889.1"/>
    <property type="molecule type" value="Genomic_DNA"/>
</dbReference>
<proteinExistence type="predicted"/>
<evidence type="ECO:0000313" key="1">
    <source>
        <dbReference type="EMBL" id="GAA3518889.1"/>
    </source>
</evidence>
<dbReference type="InterPro" id="IPR017853">
    <property type="entry name" value="GH"/>
</dbReference>
<dbReference type="SUPFAM" id="SSF51445">
    <property type="entry name" value="(Trans)glycosidases"/>
    <property type="match status" value="1"/>
</dbReference>
<protein>
    <submittedName>
        <fullName evidence="1">DUF4832 domain-containing protein</fullName>
    </submittedName>
</protein>
<sequence length="419" mass="46974">MAFVIAILAAMIVQGQDFVNVGLHGNVDRVQPMTGIVFWADNESDLSSLGNKVQLEYSYLIYSDVVSQKDVYDWSVVDNLLMNAAARGRQVLLRFRYTYPGVTTPSVPDYIRNLSDYTDQIKRVEGSKTYLPDWSHQELQDFTLKFFTKFAERYNTDPRLAFVQVGFGSYSEYHLYDGPLALGKTFPSKDYQTTFLKHVDSVFTELRWAISIDAADNEFSPIKGNSSLMNLGFGLFDDSFLHSKHSKNDQEYNRASWLTFGATRAATQVAGGEFSYYSNYDQKHMLDVPNGPHGTSFEELADLYDISYIIGNDQLKYQTAKRIEEAAINIGYRFKVTSFKSNGATTKVTIMNIGLAPIYYDAFPSVNGVRSTTSLKGLLAGQSKTFTINAGATDEQFAIECDRLVGGQIIQFDADLGSE</sequence>
<reference evidence="2" key="1">
    <citation type="journal article" date="2019" name="Int. J. Syst. Evol. Microbiol.">
        <title>The Global Catalogue of Microorganisms (GCM) 10K type strain sequencing project: providing services to taxonomists for standard genome sequencing and annotation.</title>
        <authorList>
            <consortium name="The Broad Institute Genomics Platform"/>
            <consortium name="The Broad Institute Genome Sequencing Center for Infectious Disease"/>
            <person name="Wu L."/>
            <person name="Ma J."/>
        </authorList>
    </citation>
    <scope>NUCLEOTIDE SEQUENCE [LARGE SCALE GENOMIC DNA]</scope>
    <source>
        <strain evidence="2">JCM 17106</strain>
    </source>
</reference>
<name>A0ABP6UV35_9FLAO</name>
<evidence type="ECO:0000313" key="2">
    <source>
        <dbReference type="Proteomes" id="UP001500459"/>
    </source>
</evidence>
<keyword evidence="2" id="KW-1185">Reference proteome</keyword>